<keyword evidence="3" id="KW-1185">Reference proteome</keyword>
<protein>
    <submittedName>
        <fullName evidence="2">Uncharacterized protein</fullName>
    </submittedName>
</protein>
<evidence type="ECO:0000313" key="3">
    <source>
        <dbReference type="Proteomes" id="UP001054945"/>
    </source>
</evidence>
<name>A0AAV4NZR6_CAEEX</name>
<organism evidence="2 3">
    <name type="scientific">Caerostris extrusa</name>
    <name type="common">Bark spider</name>
    <name type="synonym">Caerostris bankana</name>
    <dbReference type="NCBI Taxonomy" id="172846"/>
    <lineage>
        <taxon>Eukaryota</taxon>
        <taxon>Metazoa</taxon>
        <taxon>Ecdysozoa</taxon>
        <taxon>Arthropoda</taxon>
        <taxon>Chelicerata</taxon>
        <taxon>Arachnida</taxon>
        <taxon>Araneae</taxon>
        <taxon>Araneomorphae</taxon>
        <taxon>Entelegynae</taxon>
        <taxon>Araneoidea</taxon>
        <taxon>Araneidae</taxon>
        <taxon>Caerostris</taxon>
    </lineage>
</organism>
<dbReference type="Proteomes" id="UP001054945">
    <property type="component" value="Unassembled WGS sequence"/>
</dbReference>
<sequence>MSSNLNSKSEHVEELDVNSRRKSSRLLHNDLKNFKPLHKLDCTDHKQAKDTNNCSFEKSDNSSQVVSNQNTKRNTEEDKNTVIFKQLTSQVDEKIMKTPKRM</sequence>
<feature type="region of interest" description="Disordered" evidence="1">
    <location>
        <begin position="46"/>
        <end position="78"/>
    </location>
</feature>
<proteinExistence type="predicted"/>
<evidence type="ECO:0000313" key="2">
    <source>
        <dbReference type="EMBL" id="GIX90400.1"/>
    </source>
</evidence>
<dbReference type="EMBL" id="BPLR01021500">
    <property type="protein sequence ID" value="GIX90400.1"/>
    <property type="molecule type" value="Genomic_DNA"/>
</dbReference>
<feature type="region of interest" description="Disordered" evidence="1">
    <location>
        <begin position="1"/>
        <end position="30"/>
    </location>
</feature>
<feature type="compositionally biased region" description="Basic and acidic residues" evidence="1">
    <location>
        <begin position="8"/>
        <end position="19"/>
    </location>
</feature>
<feature type="compositionally biased region" description="Low complexity" evidence="1">
    <location>
        <begin position="61"/>
        <end position="70"/>
    </location>
</feature>
<dbReference type="AlphaFoldDB" id="A0AAV4NZR6"/>
<reference evidence="2 3" key="1">
    <citation type="submission" date="2021-06" db="EMBL/GenBank/DDBJ databases">
        <title>Caerostris extrusa draft genome.</title>
        <authorList>
            <person name="Kono N."/>
            <person name="Arakawa K."/>
        </authorList>
    </citation>
    <scope>NUCLEOTIDE SEQUENCE [LARGE SCALE GENOMIC DNA]</scope>
</reference>
<gene>
    <name evidence="2" type="ORF">CEXT_126511</name>
</gene>
<comment type="caution">
    <text evidence="2">The sequence shown here is derived from an EMBL/GenBank/DDBJ whole genome shotgun (WGS) entry which is preliminary data.</text>
</comment>
<accession>A0AAV4NZR6</accession>
<evidence type="ECO:0000256" key="1">
    <source>
        <dbReference type="SAM" id="MobiDB-lite"/>
    </source>
</evidence>